<dbReference type="Gene3D" id="3.30.710.10">
    <property type="entry name" value="Potassium Channel Kv1.1, Chain A"/>
    <property type="match status" value="1"/>
</dbReference>
<sequence length="320" mass="36564">MSRGPADQEPSVEFIVKADEDLYLEGSQRTIPRVRAGNQYSCLMKVQQTFNSLFRHYAKHHGLRKDDLVYYFTEQLQPDDTPASVHLLKNDEIIVRKKREEEKEAMDPMCSDETYFQNFSRLLSDTEHCDCSFVLSNEPDEEPISAHKAVLTARGEYFRAAFRKGGMRESSSSTIQIDNHVRPTVQRMLEFIYTNKVAGLSKCNANEILHTLRLAEEFLLPGLKSLCEREAKKQMNRENVVQMLFCSDKYDAEHLRCACMDFITANSEEVVSNPTFQNELKAMPHLFIPILETLAQAANNGGRPTKRLKVEKCPAAVSSK</sequence>
<dbReference type="EMBL" id="HBGJ01043529">
    <property type="protein sequence ID" value="CAD9268977.1"/>
    <property type="molecule type" value="Transcribed_RNA"/>
</dbReference>
<dbReference type="Gene3D" id="1.25.40.420">
    <property type="match status" value="1"/>
</dbReference>
<organism evidence="3">
    <name type="scientific">Phaeomonas parva</name>
    <dbReference type="NCBI Taxonomy" id="124430"/>
    <lineage>
        <taxon>Eukaryota</taxon>
        <taxon>Sar</taxon>
        <taxon>Stramenopiles</taxon>
        <taxon>Ochrophyta</taxon>
        <taxon>Pinguiophyceae</taxon>
        <taxon>Pinguiochrysidales</taxon>
        <taxon>Pinguiochrysidaceae</taxon>
        <taxon>Phaeomonas</taxon>
    </lineage>
</organism>
<gene>
    <name evidence="2" type="ORF">PPAR1163_LOCUS27414</name>
    <name evidence="3" type="ORF">PPAR1163_LOCUS27416</name>
</gene>
<dbReference type="PROSITE" id="PS50097">
    <property type="entry name" value="BTB"/>
    <property type="match status" value="1"/>
</dbReference>
<name>A0A6U4KVI1_9STRA</name>
<dbReference type="InterPro" id="IPR011333">
    <property type="entry name" value="SKP1/BTB/POZ_sf"/>
</dbReference>
<protein>
    <recommendedName>
        <fullName evidence="1">BTB domain-containing protein</fullName>
    </recommendedName>
</protein>
<feature type="domain" description="BTB" evidence="1">
    <location>
        <begin position="129"/>
        <end position="197"/>
    </location>
</feature>
<evidence type="ECO:0000313" key="2">
    <source>
        <dbReference type="EMBL" id="CAD9268977.1"/>
    </source>
</evidence>
<evidence type="ECO:0000259" key="1">
    <source>
        <dbReference type="PROSITE" id="PS50097"/>
    </source>
</evidence>
<evidence type="ECO:0000313" key="3">
    <source>
        <dbReference type="EMBL" id="CAD9268979.1"/>
    </source>
</evidence>
<dbReference type="EMBL" id="HBGJ01043531">
    <property type="protein sequence ID" value="CAD9268979.1"/>
    <property type="molecule type" value="Transcribed_RNA"/>
</dbReference>
<proteinExistence type="predicted"/>
<dbReference type="AlphaFoldDB" id="A0A6U4KVI1"/>
<dbReference type="CDD" id="cd14733">
    <property type="entry name" value="BACK"/>
    <property type="match status" value="1"/>
</dbReference>
<dbReference type="SMART" id="SM00225">
    <property type="entry name" value="BTB"/>
    <property type="match status" value="1"/>
</dbReference>
<dbReference type="Pfam" id="PF00651">
    <property type="entry name" value="BTB"/>
    <property type="match status" value="1"/>
</dbReference>
<dbReference type="CDD" id="cd01763">
    <property type="entry name" value="Ubl_SUMO_like"/>
    <property type="match status" value="1"/>
</dbReference>
<accession>A0A6U4KVI1</accession>
<dbReference type="InterPro" id="IPR000210">
    <property type="entry name" value="BTB/POZ_dom"/>
</dbReference>
<dbReference type="PANTHER" id="PTHR24413">
    <property type="entry name" value="SPECKLE-TYPE POZ PROTEIN"/>
    <property type="match status" value="1"/>
</dbReference>
<reference evidence="3" key="1">
    <citation type="submission" date="2021-01" db="EMBL/GenBank/DDBJ databases">
        <authorList>
            <person name="Corre E."/>
            <person name="Pelletier E."/>
            <person name="Niang G."/>
            <person name="Scheremetjew M."/>
            <person name="Finn R."/>
            <person name="Kale V."/>
            <person name="Holt S."/>
            <person name="Cochrane G."/>
            <person name="Meng A."/>
            <person name="Brown T."/>
            <person name="Cohen L."/>
        </authorList>
    </citation>
    <scope>NUCLEOTIDE SEQUENCE</scope>
    <source>
        <strain evidence="3">CCMP2877</strain>
    </source>
</reference>
<dbReference type="SUPFAM" id="SSF54695">
    <property type="entry name" value="POZ domain"/>
    <property type="match status" value="1"/>
</dbReference>
<dbReference type="Gene3D" id="3.10.20.90">
    <property type="entry name" value="Phosphatidylinositol 3-kinase Catalytic Subunit, Chain A, domain 1"/>
    <property type="match status" value="1"/>
</dbReference>